<keyword evidence="8" id="KW-0496">Mitochondrion</keyword>
<evidence type="ECO:0000313" key="11">
    <source>
        <dbReference type="Proteomes" id="UP000594260"/>
    </source>
</evidence>
<comment type="function">
    <text evidence="1">Accessory subunit of the mitochondrial membrane respiratory chain NADH dehydrogenase (Complex I), that is believed not to be involved in catalysis. Complex I functions in the transfer of electrons from NADH to the respiratory chain. The immediate electron acceptor for the enzyme is believed to be ubiquinone.</text>
</comment>
<dbReference type="KEGG" id="vde:111252053"/>
<evidence type="ECO:0000256" key="7">
    <source>
        <dbReference type="ARBA" id="ARBA00022982"/>
    </source>
</evidence>
<reference evidence="10" key="1">
    <citation type="submission" date="2021-01" db="UniProtKB">
        <authorList>
            <consortium name="EnsemblMetazoa"/>
        </authorList>
    </citation>
    <scope>IDENTIFICATION</scope>
</reference>
<evidence type="ECO:0000256" key="4">
    <source>
        <dbReference type="ARBA" id="ARBA00022448"/>
    </source>
</evidence>
<evidence type="ECO:0000256" key="8">
    <source>
        <dbReference type="ARBA" id="ARBA00023128"/>
    </source>
</evidence>
<dbReference type="InParanoid" id="A0A7M7KDB9"/>
<dbReference type="EnsemblMetazoa" id="XM_022809405">
    <property type="protein sequence ID" value="XP_022665140"/>
    <property type="gene ID" value="LOC111252053"/>
</dbReference>
<organism evidence="10 11">
    <name type="scientific">Varroa destructor</name>
    <name type="common">Honeybee mite</name>
    <dbReference type="NCBI Taxonomy" id="109461"/>
    <lineage>
        <taxon>Eukaryota</taxon>
        <taxon>Metazoa</taxon>
        <taxon>Ecdysozoa</taxon>
        <taxon>Arthropoda</taxon>
        <taxon>Chelicerata</taxon>
        <taxon>Arachnida</taxon>
        <taxon>Acari</taxon>
        <taxon>Parasitiformes</taxon>
        <taxon>Mesostigmata</taxon>
        <taxon>Gamasina</taxon>
        <taxon>Dermanyssoidea</taxon>
        <taxon>Varroidae</taxon>
        <taxon>Varroa</taxon>
    </lineage>
</organism>
<proteinExistence type="inferred from homology"/>
<dbReference type="AlphaFoldDB" id="A0A7M7KDB9"/>
<protein>
    <recommendedName>
        <fullName evidence="12">NADH dehydrogenase [ubiquinone] 1 alpha subcomplex subunit 8</fullName>
    </recommendedName>
</protein>
<dbReference type="Proteomes" id="UP000594260">
    <property type="component" value="Unplaced"/>
</dbReference>
<dbReference type="OrthoDB" id="276296at2759"/>
<dbReference type="GO" id="GO:0006120">
    <property type="term" value="P:mitochondrial electron transport, NADH to ubiquinone"/>
    <property type="evidence" value="ECO:0007669"/>
    <property type="project" value="InterPro"/>
</dbReference>
<dbReference type="GO" id="GO:0005739">
    <property type="term" value="C:mitochondrion"/>
    <property type="evidence" value="ECO:0007669"/>
    <property type="project" value="UniProtKB-SubCell"/>
</dbReference>
<evidence type="ECO:0000256" key="6">
    <source>
        <dbReference type="ARBA" id="ARBA00022737"/>
    </source>
</evidence>
<evidence type="ECO:0000256" key="5">
    <source>
        <dbReference type="ARBA" id="ARBA00022660"/>
    </source>
</evidence>
<evidence type="ECO:0000313" key="10">
    <source>
        <dbReference type="EnsemblMetazoa" id="XP_022665140"/>
    </source>
</evidence>
<keyword evidence="9" id="KW-1015">Disulfide bond</keyword>
<sequence length="175" mass="20116">MVYTKDYKFPNDEELTVDEIKVGAPTLHATGQLLGRACDELSKEFMLCRLETVDPRKCLAEGRAVTACGLRFLQQLKKHCAQEVKEHANCLEWRSYDMHPRFCRKTEAIMDKCVFDNLGIERPHLGYFSAPRVHETQRPKPIDPIAAREFKKAVSLDEAPKEIREESAKHGLFKL</sequence>
<name>A0A7M7KDB9_VARDE</name>
<dbReference type="FunCoup" id="A0A7M7KDB9">
    <property type="interactions" value="915"/>
</dbReference>
<accession>A0A7M7KDB9</accession>
<dbReference type="OMA" id="FRTHWQC"/>
<keyword evidence="4" id="KW-0813">Transport</keyword>
<dbReference type="RefSeq" id="XP_022665140.1">
    <property type="nucleotide sequence ID" value="XM_022809405.1"/>
</dbReference>
<keyword evidence="6" id="KW-0677">Repeat</keyword>
<comment type="similarity">
    <text evidence="3">Belongs to the complex I NDUFA8 subunit family.</text>
</comment>
<dbReference type="InterPro" id="IPR016680">
    <property type="entry name" value="NDUFA8"/>
</dbReference>
<dbReference type="PANTHER" id="PTHR13344">
    <property type="entry name" value="NADH-UBIQUINONE OXIDOREDUCTASE"/>
    <property type="match status" value="1"/>
</dbReference>
<dbReference type="CTD" id="37946"/>
<evidence type="ECO:0000256" key="2">
    <source>
        <dbReference type="ARBA" id="ARBA00004173"/>
    </source>
</evidence>
<evidence type="ECO:0000256" key="9">
    <source>
        <dbReference type="ARBA" id="ARBA00023157"/>
    </source>
</evidence>
<comment type="subcellular location">
    <subcellularLocation>
        <location evidence="2">Mitochondrion</location>
    </subcellularLocation>
</comment>
<keyword evidence="5" id="KW-0679">Respiratory chain</keyword>
<evidence type="ECO:0000256" key="1">
    <source>
        <dbReference type="ARBA" id="ARBA00003195"/>
    </source>
</evidence>
<keyword evidence="11" id="KW-1185">Reference proteome</keyword>
<evidence type="ECO:0008006" key="12">
    <source>
        <dbReference type="Google" id="ProtNLM"/>
    </source>
</evidence>
<evidence type="ECO:0000256" key="3">
    <source>
        <dbReference type="ARBA" id="ARBA00010705"/>
    </source>
</evidence>
<dbReference type="PANTHER" id="PTHR13344:SF0">
    <property type="entry name" value="NADH DEHYDROGENASE [UBIQUINONE] 1 ALPHA SUBCOMPLEX SUBUNIT 8"/>
    <property type="match status" value="1"/>
</dbReference>
<dbReference type="GeneID" id="111252053"/>
<keyword evidence="7" id="KW-0249">Electron transport</keyword>